<evidence type="ECO:0000313" key="1">
    <source>
        <dbReference type="EMBL" id="NYS46903.1"/>
    </source>
</evidence>
<sequence length="66" mass="7700">MSQIKLLKNVIDDIKSLSESLEELYYSMCKEDESNYEETENKEKNNVSLEEIRTILAVKAQEGKQE</sequence>
<keyword evidence="2" id="KW-1185">Reference proteome</keyword>
<proteinExistence type="predicted"/>
<dbReference type="Proteomes" id="UP000531840">
    <property type="component" value="Unassembled WGS sequence"/>
</dbReference>
<dbReference type="EMBL" id="JACBYF010000002">
    <property type="protein sequence ID" value="NYS46903.1"/>
    <property type="molecule type" value="Genomic_DNA"/>
</dbReference>
<reference evidence="1 2" key="1">
    <citation type="submission" date="2020-07" db="EMBL/GenBank/DDBJ databases">
        <title>MOT database genomes.</title>
        <authorList>
            <person name="Joseph S."/>
            <person name="Aduse-Opoku J."/>
            <person name="Hashim A."/>
            <person name="Wade W."/>
            <person name="Curtis M."/>
        </authorList>
    </citation>
    <scope>NUCLEOTIDE SEQUENCE [LARGE SCALE GENOMIC DNA]</scope>
    <source>
        <strain evidence="1 2">CIP 106318</strain>
    </source>
</reference>
<accession>A0ABX2SZW5</accession>
<name>A0ABX2SZW5_9BACL</name>
<protein>
    <submittedName>
        <fullName evidence="1">Uncharacterized protein</fullName>
    </submittedName>
</protein>
<gene>
    <name evidence="1" type="ORF">HZY85_01670</name>
</gene>
<dbReference type="RefSeq" id="WP_179940199.1">
    <property type="nucleotide sequence ID" value="NZ_JACBYF010000002.1"/>
</dbReference>
<comment type="caution">
    <text evidence="1">The sequence shown here is derived from an EMBL/GenBank/DDBJ whole genome shotgun (WGS) entry which is preliminary data.</text>
</comment>
<organism evidence="1 2">
    <name type="scientific">Gemelliphila palaticanis</name>
    <dbReference type="NCBI Taxonomy" id="81950"/>
    <lineage>
        <taxon>Bacteria</taxon>
        <taxon>Bacillati</taxon>
        <taxon>Bacillota</taxon>
        <taxon>Bacilli</taxon>
        <taxon>Bacillales</taxon>
        <taxon>Gemellaceae</taxon>
        <taxon>Gemelliphila</taxon>
    </lineage>
</organism>
<evidence type="ECO:0000313" key="2">
    <source>
        <dbReference type="Proteomes" id="UP000531840"/>
    </source>
</evidence>